<name>A0A6M3IMY8_9ZZZZ</name>
<organism evidence="1">
    <name type="scientific">viral metagenome</name>
    <dbReference type="NCBI Taxonomy" id="1070528"/>
    <lineage>
        <taxon>unclassified sequences</taxon>
        <taxon>metagenomes</taxon>
        <taxon>organismal metagenomes</taxon>
    </lineage>
</organism>
<proteinExistence type="predicted"/>
<accession>A0A6M3IMY8</accession>
<sequence>MKMKINTTNIEKMQVAINAAQAKATARTVNVATVSELIEVAEKWLKSKGIPKSCWLGSKFSYAEHVNCNSYSKKSFTADSTEIYIECGASGWFLTGVRRVSLATGNNSTSDYNVRLSELARNSAIENFKKSLWKI</sequence>
<reference evidence="1" key="1">
    <citation type="submission" date="2020-03" db="EMBL/GenBank/DDBJ databases">
        <title>The deep terrestrial virosphere.</title>
        <authorList>
            <person name="Holmfeldt K."/>
            <person name="Nilsson E."/>
            <person name="Simone D."/>
            <person name="Lopez-Fernandez M."/>
            <person name="Wu X."/>
            <person name="de Brujin I."/>
            <person name="Lundin D."/>
            <person name="Andersson A."/>
            <person name="Bertilsson S."/>
            <person name="Dopson M."/>
        </authorList>
    </citation>
    <scope>NUCLEOTIDE SEQUENCE</scope>
    <source>
        <strain evidence="1">MM415B01434</strain>
    </source>
</reference>
<gene>
    <name evidence="1" type="ORF">MM415B01434_0001</name>
</gene>
<dbReference type="AlphaFoldDB" id="A0A6M3IMY8"/>
<protein>
    <submittedName>
        <fullName evidence="1">Uncharacterized protein</fullName>
    </submittedName>
</protein>
<evidence type="ECO:0000313" key="1">
    <source>
        <dbReference type="EMBL" id="QJA58591.1"/>
    </source>
</evidence>
<dbReference type="EMBL" id="MT141331">
    <property type="protein sequence ID" value="QJA58591.1"/>
    <property type="molecule type" value="Genomic_DNA"/>
</dbReference>